<dbReference type="FunFam" id="3.60.21.10:FF:000024">
    <property type="entry name" value="Vacuolar protein sorting-associated protein 29"/>
    <property type="match status" value="1"/>
</dbReference>
<dbReference type="SUPFAM" id="SSF56300">
    <property type="entry name" value="Metallo-dependent phosphatases"/>
    <property type="match status" value="1"/>
</dbReference>
<protein>
    <recommendedName>
        <fullName evidence="2 5">Vacuolar protein sorting-associated protein 29</fullName>
    </recommendedName>
</protein>
<dbReference type="Proteomes" id="UP001285908">
    <property type="component" value="Unassembled WGS sequence"/>
</dbReference>
<evidence type="ECO:0000256" key="4">
    <source>
        <dbReference type="ARBA" id="ARBA00022927"/>
    </source>
</evidence>
<evidence type="ECO:0000256" key="1">
    <source>
        <dbReference type="ARBA" id="ARBA00005945"/>
    </source>
</evidence>
<dbReference type="InterPro" id="IPR028661">
    <property type="entry name" value="Vps29"/>
</dbReference>
<dbReference type="InterPro" id="IPR000979">
    <property type="entry name" value="Phosphodiesterase_MJ0936/Vps29"/>
</dbReference>
<sequence length="239" mass="25556">MAFLILVIGDLHIPDRALDIPAKFKKLLAPGKISQTLCLGNLTDRSTYEYLRTIAPDLKIVRGRMDVEATSLPLTSVVTHGNLRIGFLEGFTLVSNEPDLLLAEANRLDVDVLCWGGTHKFECFEYMDKFFVNPGSATGAFTTTAASWAVNLGSNGEGQKEQDKGFDEDEEVVPSFCLMDVQGISLTLYVYQLRKDEKGVENVAVEKVTYTKPVEPTGAGGAAAGAGAAASGAASVSSS</sequence>
<dbReference type="RefSeq" id="XP_062691865.1">
    <property type="nucleotide sequence ID" value="XM_062832838.1"/>
</dbReference>
<dbReference type="InterPro" id="IPR029052">
    <property type="entry name" value="Metallo-depent_PP-like"/>
</dbReference>
<proteinExistence type="inferred from homology"/>
<keyword evidence="4" id="KW-0653">Protein transport</keyword>
<keyword evidence="3" id="KW-0813">Transport</keyword>
<dbReference type="InterPro" id="IPR024654">
    <property type="entry name" value="Calcineurin-like_PHP_lpxH"/>
</dbReference>
<dbReference type="GeneID" id="87870460"/>
<organism evidence="7 8">
    <name type="scientific">Neurospora hispaniola</name>
    <dbReference type="NCBI Taxonomy" id="588809"/>
    <lineage>
        <taxon>Eukaryota</taxon>
        <taxon>Fungi</taxon>
        <taxon>Dikarya</taxon>
        <taxon>Ascomycota</taxon>
        <taxon>Pezizomycotina</taxon>
        <taxon>Sordariomycetes</taxon>
        <taxon>Sordariomycetidae</taxon>
        <taxon>Sordariales</taxon>
        <taxon>Sordariaceae</taxon>
        <taxon>Neurospora</taxon>
    </lineage>
</organism>
<dbReference type="CDD" id="cd07394">
    <property type="entry name" value="MPP_Vps29"/>
    <property type="match status" value="1"/>
</dbReference>
<reference evidence="7 8" key="1">
    <citation type="journal article" date="2023" name="Mol. Phylogenet. Evol.">
        <title>Genome-scale phylogeny and comparative genomics of the fungal order Sordariales.</title>
        <authorList>
            <person name="Hensen N."/>
            <person name="Bonometti L."/>
            <person name="Westerberg I."/>
            <person name="Brannstrom I.O."/>
            <person name="Guillou S."/>
            <person name="Cros-Aarteil S."/>
            <person name="Calhoun S."/>
            <person name="Haridas S."/>
            <person name="Kuo A."/>
            <person name="Mondo S."/>
            <person name="Pangilinan J."/>
            <person name="Riley R."/>
            <person name="LaButti K."/>
            <person name="Andreopoulos B."/>
            <person name="Lipzen A."/>
            <person name="Chen C."/>
            <person name="Yan M."/>
            <person name="Daum C."/>
            <person name="Ng V."/>
            <person name="Clum A."/>
            <person name="Steindorff A."/>
            <person name="Ohm R.A."/>
            <person name="Martin F."/>
            <person name="Silar P."/>
            <person name="Natvig D.O."/>
            <person name="Lalanne C."/>
            <person name="Gautier V."/>
            <person name="Ament-Velasquez S.L."/>
            <person name="Kruys A."/>
            <person name="Hutchinson M.I."/>
            <person name="Powell A.J."/>
            <person name="Barry K."/>
            <person name="Miller A.N."/>
            <person name="Grigoriev I.V."/>
            <person name="Debuchy R."/>
            <person name="Gladieux P."/>
            <person name="Hiltunen Thoren M."/>
            <person name="Johannesson H."/>
        </authorList>
    </citation>
    <scope>NUCLEOTIDE SEQUENCE [LARGE SCALE GENOMIC DNA]</scope>
    <source>
        <strain evidence="7 8">FGSC 10403</strain>
    </source>
</reference>
<evidence type="ECO:0000256" key="3">
    <source>
        <dbReference type="ARBA" id="ARBA00022448"/>
    </source>
</evidence>
<evidence type="ECO:0000256" key="2">
    <source>
        <dbReference type="ARBA" id="ARBA00017767"/>
    </source>
</evidence>
<dbReference type="SMR" id="A0AAJ0I5K1"/>
<dbReference type="NCBIfam" id="TIGR00040">
    <property type="entry name" value="yfcE"/>
    <property type="match status" value="1"/>
</dbReference>
<evidence type="ECO:0000256" key="5">
    <source>
        <dbReference type="RuleBase" id="RU362040"/>
    </source>
</evidence>
<keyword evidence="8" id="KW-1185">Reference proteome</keyword>
<dbReference type="GO" id="GO:0030904">
    <property type="term" value="C:retromer complex"/>
    <property type="evidence" value="ECO:0007669"/>
    <property type="project" value="InterPro"/>
</dbReference>
<dbReference type="Gene3D" id="3.60.21.10">
    <property type="match status" value="1"/>
</dbReference>
<dbReference type="GO" id="GO:0005829">
    <property type="term" value="C:cytosol"/>
    <property type="evidence" value="ECO:0007669"/>
    <property type="project" value="GOC"/>
</dbReference>
<dbReference type="AlphaFoldDB" id="A0AAJ0I5K1"/>
<feature type="domain" description="Calcineurin-like phosphoesterase" evidence="6">
    <location>
        <begin position="4"/>
        <end position="149"/>
    </location>
</feature>
<dbReference type="GO" id="GO:0015031">
    <property type="term" value="P:protein transport"/>
    <property type="evidence" value="ECO:0007669"/>
    <property type="project" value="UniProtKB-KW"/>
</dbReference>
<evidence type="ECO:0000313" key="8">
    <source>
        <dbReference type="Proteomes" id="UP001285908"/>
    </source>
</evidence>
<dbReference type="Pfam" id="PF12850">
    <property type="entry name" value="Metallophos_2"/>
    <property type="match status" value="1"/>
</dbReference>
<comment type="caution">
    <text evidence="7">The sequence shown here is derived from an EMBL/GenBank/DDBJ whole genome shotgun (WGS) entry which is preliminary data.</text>
</comment>
<comment type="similarity">
    <text evidence="1 5">Belongs to the VPS29 family.</text>
</comment>
<name>A0AAJ0I5K1_9PEZI</name>
<evidence type="ECO:0000313" key="7">
    <source>
        <dbReference type="EMBL" id="KAK3490682.1"/>
    </source>
</evidence>
<evidence type="ECO:0000259" key="6">
    <source>
        <dbReference type="Pfam" id="PF12850"/>
    </source>
</evidence>
<accession>A0AAJ0I5K1</accession>
<dbReference type="PANTHER" id="PTHR11124">
    <property type="entry name" value="VACUOLAR SORTING PROTEIN VPS29"/>
    <property type="match status" value="1"/>
</dbReference>
<dbReference type="EMBL" id="JAULSX010000005">
    <property type="protein sequence ID" value="KAK3490682.1"/>
    <property type="molecule type" value="Genomic_DNA"/>
</dbReference>
<dbReference type="GO" id="GO:0042147">
    <property type="term" value="P:retrograde transport, endosome to Golgi"/>
    <property type="evidence" value="ECO:0007669"/>
    <property type="project" value="InterPro"/>
</dbReference>
<gene>
    <name evidence="7" type="ORF">B0T23DRAFT_167098</name>
</gene>